<reference evidence="1" key="1">
    <citation type="submission" date="2020-05" db="UniProtKB">
        <authorList>
            <consortium name="EnsemblMetazoa"/>
        </authorList>
    </citation>
    <scope>IDENTIFICATION</scope>
    <source>
        <strain evidence="1">TTRI</strain>
    </source>
</reference>
<accession>A0A1A9UQG5</accession>
<protein>
    <submittedName>
        <fullName evidence="1">Uncharacterized protein</fullName>
    </submittedName>
</protein>
<evidence type="ECO:0000313" key="1">
    <source>
        <dbReference type="EnsemblMetazoa" id="GAUT012094-PA"/>
    </source>
</evidence>
<proteinExistence type="predicted"/>
<organism evidence="1 2">
    <name type="scientific">Glossina austeni</name>
    <name type="common">Savannah tsetse fly</name>
    <dbReference type="NCBI Taxonomy" id="7395"/>
    <lineage>
        <taxon>Eukaryota</taxon>
        <taxon>Metazoa</taxon>
        <taxon>Ecdysozoa</taxon>
        <taxon>Arthropoda</taxon>
        <taxon>Hexapoda</taxon>
        <taxon>Insecta</taxon>
        <taxon>Pterygota</taxon>
        <taxon>Neoptera</taxon>
        <taxon>Endopterygota</taxon>
        <taxon>Diptera</taxon>
        <taxon>Brachycera</taxon>
        <taxon>Muscomorpha</taxon>
        <taxon>Hippoboscoidea</taxon>
        <taxon>Glossinidae</taxon>
        <taxon>Glossina</taxon>
    </lineage>
</organism>
<dbReference type="AlphaFoldDB" id="A0A1A9UQG5"/>
<dbReference type="EnsemblMetazoa" id="GAUT012094-RA">
    <property type="protein sequence ID" value="GAUT012094-PA"/>
    <property type="gene ID" value="GAUT012094"/>
</dbReference>
<dbReference type="Proteomes" id="UP000078200">
    <property type="component" value="Unassembled WGS sequence"/>
</dbReference>
<keyword evidence="2" id="KW-1185">Reference proteome</keyword>
<name>A0A1A9UQG5_GLOAU</name>
<dbReference type="VEuPathDB" id="VectorBase:GAUT012094"/>
<evidence type="ECO:0000313" key="2">
    <source>
        <dbReference type="Proteomes" id="UP000078200"/>
    </source>
</evidence>
<sequence length="103" mass="11598">MLISNIALNIHTGQQSNSRLFTNVHINIISEACFNREENISRGTNDNMNAKTLDLQSTIFVWVPCRAAVIPGIVALSRKHRQTNNEHKKCSKLNVTSKRCHQG</sequence>